<reference evidence="1 2" key="1">
    <citation type="submission" date="2015-11" db="EMBL/GenBank/DDBJ databases">
        <title>Genomic analysis of 38 Legionella species identifies large and diverse effector repertoires.</title>
        <authorList>
            <person name="Burstein D."/>
            <person name="Amaro F."/>
            <person name="Zusman T."/>
            <person name="Lifshitz Z."/>
            <person name="Cohen O."/>
            <person name="Gilbert J.A."/>
            <person name="Pupko T."/>
            <person name="Shuman H.A."/>
            <person name="Segal G."/>
        </authorList>
    </citation>
    <scope>NUCLEOTIDE SEQUENCE [LARGE SCALE GENOMIC DNA]</scope>
    <source>
        <strain evidence="1 2">CDC#1442-AUS-E</strain>
    </source>
</reference>
<organism evidence="1 2">
    <name type="scientific">Legionella quinlivanii</name>
    <dbReference type="NCBI Taxonomy" id="45073"/>
    <lineage>
        <taxon>Bacteria</taxon>
        <taxon>Pseudomonadati</taxon>
        <taxon>Pseudomonadota</taxon>
        <taxon>Gammaproteobacteria</taxon>
        <taxon>Legionellales</taxon>
        <taxon>Legionellaceae</taxon>
        <taxon>Legionella</taxon>
    </lineage>
</organism>
<accession>A0A0W0XPM6</accession>
<dbReference type="Proteomes" id="UP000054618">
    <property type="component" value="Unassembled WGS sequence"/>
</dbReference>
<sequence length="473" mass="54713">MKDRYGRVFEENEIRNADCISFIDFKCLNEFGEDELVLITDTDGGKRVYLFSDLQEQLKAGHYCRLPDPLTKQDILNQIPEFKAAIQFEENAVHYNAYILDQYPHLIQLLKIYVEEVLNIKDEMAGKGTLLNIIQANHSPRLAEFYQNVANLPVEERDALYSLFITNRTLYKMRNREGNGNFIYFPVKWIPAVDNLREQFDYKSMTERGYYTPFPHRNVRLSDVISNPEDACMHSWGMDILNMLLEYHVGSNKEFSIFNPATNWIAYRMEQDLRHRVEKSITQPLHPQKGKYVFEQVKKVTAPGFSLSSMPPEHNTPESVAMLTKLDKACEKYMQHLLEKMNINGPFIDYPLPATLVAQNRCSDDKLINKYKAVYQLYESLHDSGPGIDNNSRINQFAQRYNEEDRQNTIAAHRDGAGIRFLNVLFSILTLGGKNLVTHWITGGYYGFWDSRGTVFSKDVTENLTAYNVGLTS</sequence>
<name>A0A0W0XPM6_9GAMM</name>
<protein>
    <submittedName>
        <fullName evidence="1">Uncharacterized protein</fullName>
    </submittedName>
</protein>
<dbReference type="STRING" id="45073.Lqui_2458"/>
<dbReference type="EMBL" id="LNYS01000022">
    <property type="protein sequence ID" value="KTD46533.1"/>
    <property type="molecule type" value="Genomic_DNA"/>
</dbReference>
<dbReference type="OrthoDB" id="5646675at2"/>
<dbReference type="RefSeq" id="WP_058508544.1">
    <property type="nucleotide sequence ID" value="NZ_CAAAIK010000008.1"/>
</dbReference>
<dbReference type="PATRIC" id="fig|45073.5.peg.2600"/>
<dbReference type="AlphaFoldDB" id="A0A0W0XPM6"/>
<gene>
    <name evidence="1" type="ORF">Lqui_2458</name>
</gene>
<evidence type="ECO:0000313" key="1">
    <source>
        <dbReference type="EMBL" id="KTD46533.1"/>
    </source>
</evidence>
<keyword evidence="2" id="KW-1185">Reference proteome</keyword>
<proteinExistence type="predicted"/>
<evidence type="ECO:0000313" key="2">
    <source>
        <dbReference type="Proteomes" id="UP000054618"/>
    </source>
</evidence>
<comment type="caution">
    <text evidence="1">The sequence shown here is derived from an EMBL/GenBank/DDBJ whole genome shotgun (WGS) entry which is preliminary data.</text>
</comment>